<feature type="domain" description="GGDEF" evidence="3">
    <location>
        <begin position="518"/>
        <end position="651"/>
    </location>
</feature>
<dbReference type="Proteomes" id="UP000886752">
    <property type="component" value="Unassembled WGS sequence"/>
</dbReference>
<dbReference type="PROSITE" id="PS50887">
    <property type="entry name" value="GGDEF"/>
    <property type="match status" value="1"/>
</dbReference>
<dbReference type="SUPFAM" id="SSF141868">
    <property type="entry name" value="EAL domain-like"/>
    <property type="match status" value="1"/>
</dbReference>
<keyword evidence="1" id="KW-0472">Membrane</keyword>
<comment type="caution">
    <text evidence="4">The sequence shown here is derived from an EMBL/GenBank/DDBJ whole genome shotgun (WGS) entry which is preliminary data.</text>
</comment>
<dbReference type="InterPro" id="IPR000160">
    <property type="entry name" value="GGDEF_dom"/>
</dbReference>
<dbReference type="SMART" id="SM00052">
    <property type="entry name" value="EAL"/>
    <property type="match status" value="1"/>
</dbReference>
<dbReference type="PANTHER" id="PTHR33121">
    <property type="entry name" value="CYCLIC DI-GMP PHOSPHODIESTERASE PDEF"/>
    <property type="match status" value="1"/>
</dbReference>
<keyword evidence="1" id="KW-0812">Transmembrane</keyword>
<keyword evidence="1" id="KW-1133">Transmembrane helix</keyword>
<dbReference type="InterPro" id="IPR043128">
    <property type="entry name" value="Rev_trsase/Diguanyl_cyclase"/>
</dbReference>
<feature type="transmembrane region" description="Helical" evidence="1">
    <location>
        <begin position="454"/>
        <end position="476"/>
    </location>
</feature>
<dbReference type="GO" id="GO:0071111">
    <property type="term" value="F:cyclic-guanylate-specific phosphodiesterase activity"/>
    <property type="evidence" value="ECO:0007669"/>
    <property type="project" value="InterPro"/>
</dbReference>
<dbReference type="InterPro" id="IPR001638">
    <property type="entry name" value="Solute-binding_3/MltF_N"/>
</dbReference>
<evidence type="ECO:0000313" key="4">
    <source>
        <dbReference type="EMBL" id="HIW00568.1"/>
    </source>
</evidence>
<evidence type="ECO:0000313" key="5">
    <source>
        <dbReference type="Proteomes" id="UP000886752"/>
    </source>
</evidence>
<protein>
    <submittedName>
        <fullName evidence="4">EAL domain-containing protein</fullName>
    </submittedName>
</protein>
<dbReference type="Pfam" id="PF00497">
    <property type="entry name" value="SBP_bac_3"/>
    <property type="match status" value="2"/>
</dbReference>
<reference evidence="4" key="2">
    <citation type="submission" date="2021-04" db="EMBL/GenBank/DDBJ databases">
        <authorList>
            <person name="Gilroy R."/>
        </authorList>
    </citation>
    <scope>NUCLEOTIDE SEQUENCE</scope>
    <source>
        <strain evidence="4">ChiHecec2B26-446</strain>
    </source>
</reference>
<dbReference type="SMART" id="SM00062">
    <property type="entry name" value="PBPb"/>
    <property type="match status" value="2"/>
</dbReference>
<name>A0A9D1PXY0_9BACT</name>
<dbReference type="Gene3D" id="3.40.190.10">
    <property type="entry name" value="Periplasmic binding protein-like II"/>
    <property type="match status" value="4"/>
</dbReference>
<dbReference type="Pfam" id="PF00990">
    <property type="entry name" value="GGDEF"/>
    <property type="match status" value="1"/>
</dbReference>
<evidence type="ECO:0000259" key="2">
    <source>
        <dbReference type="PROSITE" id="PS50883"/>
    </source>
</evidence>
<dbReference type="InterPro" id="IPR050706">
    <property type="entry name" value="Cyclic-di-GMP_PDE-like"/>
</dbReference>
<dbReference type="CDD" id="cd01948">
    <property type="entry name" value="EAL"/>
    <property type="match status" value="1"/>
</dbReference>
<evidence type="ECO:0000256" key="1">
    <source>
        <dbReference type="SAM" id="Phobius"/>
    </source>
</evidence>
<dbReference type="PROSITE" id="PS50883">
    <property type="entry name" value="EAL"/>
    <property type="match status" value="1"/>
</dbReference>
<dbReference type="EMBL" id="DXHV01000055">
    <property type="protein sequence ID" value="HIW00568.1"/>
    <property type="molecule type" value="Genomic_DNA"/>
</dbReference>
<dbReference type="SUPFAM" id="SSF55073">
    <property type="entry name" value="Nucleotide cyclase"/>
    <property type="match status" value="1"/>
</dbReference>
<dbReference type="InterPro" id="IPR035919">
    <property type="entry name" value="EAL_sf"/>
</dbReference>
<feature type="domain" description="EAL" evidence="2">
    <location>
        <begin position="659"/>
        <end position="913"/>
    </location>
</feature>
<dbReference type="SMART" id="SM00267">
    <property type="entry name" value="GGDEF"/>
    <property type="match status" value="1"/>
</dbReference>
<sequence>MHRTVRDEYVGYTIDYMREVAQLAGLDLHFVPADSELDAQRLLAEGRVDIYPGLCPSPERRATYLFSRLSTGCMTGTILVRENDTRFAHEDWATLGRVRVGVEAFNPHIKLFRDKCTSQNINPECVQYNGVPALIHALDAGEVDAIVVNEFWSPAKTRCIARFAPHPVYVATLASRPDIMARINEALEQIAIHQPGFASSLYIRYFQSGSEERPLFTRDELAFLATKPRLRVAYESGRQPIIAADPETGQIQGIVADIYRQIEAFSGLAFEFVCLQETEALREMAKGRVDLLAFVLKDPHRLEQADLVASQPFLVTPMVLVTRRNGGPVRRLGLRQGYATSSVFASRHRAQSVFFESMEACTSALLAGRIDAFYTNLPNAFDLQRSNPVLKITPLNDDIVSLSCAAPASLDPRVLSIINRCIQHISAGQMDTMLLDNAAASGPVTVRLFVWHNLGLVLAGGFAIMASIVLLVWYIMHVRTQSSRRIQELLFVDQVSGLGNLNMFYREALALVQNNQHRQHALVCLDIVHFRHVNYQFGYEAGNRVLTAMGRRLRAWTGSGECCARLSGGHFACCLATRNWRELEGRLQALGEDFGRSCREQKFDSSVRLVAGIALVQNLKTPLYRWLDQANYARREVLGKPGRSFLVYNRRMQHEQQRRKTLEERLELAVRHQEFVPFFQPKVNMLDGSLVGSEALARWQHPGEGLVGPAHFIPVFEASGTIDKVDFCIYEGVCRCLQEWRQQGLQVRPVSCNFSAISFRRANFVQRIVETADRYGIPRNLLELELTESAFTNNAQVLASRMRKLTKEGFAISVDDFGCGYSSLGQLQHLRPQILKLDRSFISNGLSTQQARLILSAVISLAKGLDVDLVCEGVETREQIEALIALGCQVGQGFYYARPMPAEDFARILEKGFLK</sequence>
<gene>
    <name evidence="4" type="ORF">H9894_05190</name>
</gene>
<dbReference type="Pfam" id="PF00563">
    <property type="entry name" value="EAL"/>
    <property type="match status" value="1"/>
</dbReference>
<organism evidence="4 5">
    <name type="scientific">Candidatus Desulfovibrio intestinipullorum</name>
    <dbReference type="NCBI Taxonomy" id="2838536"/>
    <lineage>
        <taxon>Bacteria</taxon>
        <taxon>Pseudomonadati</taxon>
        <taxon>Thermodesulfobacteriota</taxon>
        <taxon>Desulfovibrionia</taxon>
        <taxon>Desulfovibrionales</taxon>
        <taxon>Desulfovibrionaceae</taxon>
        <taxon>Desulfovibrio</taxon>
    </lineage>
</organism>
<accession>A0A9D1PXY0</accession>
<dbReference type="PANTHER" id="PTHR33121:SF70">
    <property type="entry name" value="SIGNALING PROTEIN YKOW"/>
    <property type="match status" value="1"/>
</dbReference>
<dbReference type="InterPro" id="IPR001633">
    <property type="entry name" value="EAL_dom"/>
</dbReference>
<reference evidence="4" key="1">
    <citation type="journal article" date="2021" name="PeerJ">
        <title>Extensive microbial diversity within the chicken gut microbiome revealed by metagenomics and culture.</title>
        <authorList>
            <person name="Gilroy R."/>
            <person name="Ravi A."/>
            <person name="Getino M."/>
            <person name="Pursley I."/>
            <person name="Horton D.L."/>
            <person name="Alikhan N.F."/>
            <person name="Baker D."/>
            <person name="Gharbi K."/>
            <person name="Hall N."/>
            <person name="Watson M."/>
            <person name="Adriaenssens E.M."/>
            <person name="Foster-Nyarko E."/>
            <person name="Jarju S."/>
            <person name="Secka A."/>
            <person name="Antonio M."/>
            <person name="Oren A."/>
            <person name="Chaudhuri R.R."/>
            <person name="La Ragione R."/>
            <person name="Hildebrand F."/>
            <person name="Pallen M.J."/>
        </authorList>
    </citation>
    <scope>NUCLEOTIDE SEQUENCE</scope>
    <source>
        <strain evidence="4">ChiHecec2B26-446</strain>
    </source>
</reference>
<evidence type="ECO:0000259" key="3">
    <source>
        <dbReference type="PROSITE" id="PS50887"/>
    </source>
</evidence>
<dbReference type="AlphaFoldDB" id="A0A9D1PXY0"/>
<proteinExistence type="predicted"/>
<dbReference type="Gene3D" id="3.20.20.450">
    <property type="entry name" value="EAL domain"/>
    <property type="match status" value="1"/>
</dbReference>
<dbReference type="Gene3D" id="3.30.70.270">
    <property type="match status" value="1"/>
</dbReference>
<dbReference type="SUPFAM" id="SSF53850">
    <property type="entry name" value="Periplasmic binding protein-like II"/>
    <property type="match status" value="2"/>
</dbReference>
<dbReference type="InterPro" id="IPR029787">
    <property type="entry name" value="Nucleotide_cyclase"/>
</dbReference>